<dbReference type="Proteomes" id="UP000295636">
    <property type="component" value="Unassembled WGS sequence"/>
</dbReference>
<keyword evidence="1" id="KW-0378">Hydrolase</keyword>
<dbReference type="OrthoDB" id="9792518at2"/>
<evidence type="ECO:0000313" key="1">
    <source>
        <dbReference type="EMBL" id="TDF98348.1"/>
    </source>
</evidence>
<dbReference type="InterPro" id="IPR036412">
    <property type="entry name" value="HAD-like_sf"/>
</dbReference>
<dbReference type="FunFam" id="3.40.50.1000:FF:000022">
    <property type="entry name" value="Phosphoglycolate phosphatase"/>
    <property type="match status" value="1"/>
</dbReference>
<accession>A0A4R5KTF0</accession>
<dbReference type="CDD" id="cd04302">
    <property type="entry name" value="HAD_5NT"/>
    <property type="match status" value="1"/>
</dbReference>
<dbReference type="Gene3D" id="1.10.150.240">
    <property type="entry name" value="Putative phosphatase, domain 2"/>
    <property type="match status" value="1"/>
</dbReference>
<dbReference type="Pfam" id="PF13419">
    <property type="entry name" value="HAD_2"/>
    <property type="match status" value="1"/>
</dbReference>
<reference evidence="1 2" key="1">
    <citation type="submission" date="2019-03" db="EMBL/GenBank/DDBJ databases">
        <title>This is whole genome sequence of Paenibacillus sp MS74 strain.</title>
        <authorList>
            <person name="Trinh H.N."/>
        </authorList>
    </citation>
    <scope>NUCLEOTIDE SEQUENCE [LARGE SCALE GENOMIC DNA]</scope>
    <source>
        <strain evidence="1 2">MS74</strain>
    </source>
</reference>
<dbReference type="GO" id="GO:0004713">
    <property type="term" value="F:protein tyrosine kinase activity"/>
    <property type="evidence" value="ECO:0007669"/>
    <property type="project" value="TreeGrafter"/>
</dbReference>
<gene>
    <name evidence="1" type="ORF">E1757_11520</name>
</gene>
<dbReference type="PANTHER" id="PTHR43434:SF20">
    <property type="entry name" value="5'-NUCLEOTIDASE"/>
    <property type="match status" value="1"/>
</dbReference>
<dbReference type="SFLD" id="SFLDG01129">
    <property type="entry name" value="C1.5:_HAD__Beta-PGM__Phosphata"/>
    <property type="match status" value="1"/>
</dbReference>
<dbReference type="SUPFAM" id="SSF56784">
    <property type="entry name" value="HAD-like"/>
    <property type="match status" value="1"/>
</dbReference>
<sequence length="216" mass="24423">MNYTTVLFDLDGTLTDPKMGITRAVQYALEQMDMEVPDAAKLEAFIGPPLHLSFMEHCGMNETEAWEAVMRYREYYQRTGIYENQLYGGIPELLQLLHRQGRKLYVATSKPTVFAAAIVENVQLNRWFNGVCGSELDGARSDKTELLRAVIVENDIDRDRTVMIGDRKYDLIGARGNGIASIGVGYGYGSEEEIRKERPMLYCPTVKHLINAFVSL</sequence>
<dbReference type="InterPro" id="IPR050155">
    <property type="entry name" value="HAD-like_hydrolase_sf"/>
</dbReference>
<keyword evidence="2" id="KW-1185">Reference proteome</keyword>
<dbReference type="InterPro" id="IPR023198">
    <property type="entry name" value="PGP-like_dom2"/>
</dbReference>
<dbReference type="InterPro" id="IPR023214">
    <property type="entry name" value="HAD_sf"/>
</dbReference>
<dbReference type="Gene3D" id="3.40.50.1000">
    <property type="entry name" value="HAD superfamily/HAD-like"/>
    <property type="match status" value="1"/>
</dbReference>
<name>A0A4R5KTF0_9BACL</name>
<dbReference type="PANTHER" id="PTHR43434">
    <property type="entry name" value="PHOSPHOGLYCOLATE PHOSPHATASE"/>
    <property type="match status" value="1"/>
</dbReference>
<organism evidence="1 2">
    <name type="scientific">Paenibacillus piri</name>
    <dbReference type="NCBI Taxonomy" id="2547395"/>
    <lineage>
        <taxon>Bacteria</taxon>
        <taxon>Bacillati</taxon>
        <taxon>Bacillota</taxon>
        <taxon>Bacilli</taxon>
        <taxon>Bacillales</taxon>
        <taxon>Paenibacillaceae</taxon>
        <taxon>Paenibacillus</taxon>
    </lineage>
</organism>
<dbReference type="SFLD" id="SFLDS00003">
    <property type="entry name" value="Haloacid_Dehalogenase"/>
    <property type="match status" value="1"/>
</dbReference>
<dbReference type="InterPro" id="IPR041492">
    <property type="entry name" value="HAD_2"/>
</dbReference>
<protein>
    <submittedName>
        <fullName evidence="1">HAD family hydrolase</fullName>
    </submittedName>
</protein>
<proteinExistence type="predicted"/>
<dbReference type="GO" id="GO:0016787">
    <property type="term" value="F:hydrolase activity"/>
    <property type="evidence" value="ECO:0007669"/>
    <property type="project" value="UniProtKB-KW"/>
</dbReference>
<dbReference type="EMBL" id="SMRT01000004">
    <property type="protein sequence ID" value="TDF98348.1"/>
    <property type="molecule type" value="Genomic_DNA"/>
</dbReference>
<comment type="caution">
    <text evidence="1">The sequence shown here is derived from an EMBL/GenBank/DDBJ whole genome shotgun (WGS) entry which is preliminary data.</text>
</comment>
<dbReference type="AlphaFoldDB" id="A0A4R5KTF0"/>
<dbReference type="GO" id="GO:0005829">
    <property type="term" value="C:cytosol"/>
    <property type="evidence" value="ECO:0007669"/>
    <property type="project" value="TreeGrafter"/>
</dbReference>
<evidence type="ECO:0000313" key="2">
    <source>
        <dbReference type="Proteomes" id="UP000295636"/>
    </source>
</evidence>